<dbReference type="EMBL" id="JBIAQY010000005">
    <property type="protein sequence ID" value="MFF3569628.1"/>
    <property type="molecule type" value="Genomic_DNA"/>
</dbReference>
<gene>
    <name evidence="1" type="ORF">ACFYXQ_17805</name>
</gene>
<accession>A0ABW6S021</accession>
<proteinExistence type="predicted"/>
<keyword evidence="2" id="KW-1185">Reference proteome</keyword>
<name>A0ABW6S021_9NOCA</name>
<organism evidence="1 2">
    <name type="scientific">Nocardia jiangxiensis</name>
    <dbReference type="NCBI Taxonomy" id="282685"/>
    <lineage>
        <taxon>Bacteria</taxon>
        <taxon>Bacillati</taxon>
        <taxon>Actinomycetota</taxon>
        <taxon>Actinomycetes</taxon>
        <taxon>Mycobacteriales</taxon>
        <taxon>Nocardiaceae</taxon>
        <taxon>Nocardia</taxon>
    </lineage>
</organism>
<comment type="caution">
    <text evidence="1">The sequence shown here is derived from an EMBL/GenBank/DDBJ whole genome shotgun (WGS) entry which is preliminary data.</text>
</comment>
<evidence type="ECO:0000313" key="1">
    <source>
        <dbReference type="EMBL" id="MFF3569628.1"/>
    </source>
</evidence>
<evidence type="ECO:0000313" key="2">
    <source>
        <dbReference type="Proteomes" id="UP001601992"/>
    </source>
</evidence>
<reference evidence="1 2" key="1">
    <citation type="submission" date="2024-10" db="EMBL/GenBank/DDBJ databases">
        <title>The Natural Products Discovery Center: Release of the First 8490 Sequenced Strains for Exploring Actinobacteria Biosynthetic Diversity.</title>
        <authorList>
            <person name="Kalkreuter E."/>
            <person name="Kautsar S.A."/>
            <person name="Yang D."/>
            <person name="Bader C.D."/>
            <person name="Teijaro C.N."/>
            <person name="Fluegel L."/>
            <person name="Davis C.M."/>
            <person name="Simpson J.R."/>
            <person name="Lauterbach L."/>
            <person name="Steele A.D."/>
            <person name="Gui C."/>
            <person name="Meng S."/>
            <person name="Li G."/>
            <person name="Viehrig K."/>
            <person name="Ye F."/>
            <person name="Su P."/>
            <person name="Kiefer A.F."/>
            <person name="Nichols A."/>
            <person name="Cepeda A.J."/>
            <person name="Yan W."/>
            <person name="Fan B."/>
            <person name="Jiang Y."/>
            <person name="Adhikari A."/>
            <person name="Zheng C.-J."/>
            <person name="Schuster L."/>
            <person name="Cowan T.M."/>
            <person name="Smanski M.J."/>
            <person name="Chevrette M.G."/>
            <person name="De Carvalho L.P.S."/>
            <person name="Shen B."/>
        </authorList>
    </citation>
    <scope>NUCLEOTIDE SEQUENCE [LARGE SCALE GENOMIC DNA]</scope>
    <source>
        <strain evidence="1 2">NPDC002593</strain>
    </source>
</reference>
<protein>
    <submittedName>
        <fullName evidence="1">Uncharacterized protein</fullName>
    </submittedName>
</protein>
<dbReference type="RefSeq" id="WP_387404399.1">
    <property type="nucleotide sequence ID" value="NZ_JBIAQY010000005.1"/>
</dbReference>
<sequence>MTALEQRVAELRGQLDERDRGLDAARAADRELFANLNRRR</sequence>
<dbReference type="Proteomes" id="UP001601992">
    <property type="component" value="Unassembled WGS sequence"/>
</dbReference>